<evidence type="ECO:0000256" key="6">
    <source>
        <dbReference type="ARBA" id="ARBA00023065"/>
    </source>
</evidence>
<evidence type="ECO:0000256" key="2">
    <source>
        <dbReference type="ARBA" id="ARBA00022448"/>
    </source>
</evidence>
<dbReference type="GO" id="GO:0015079">
    <property type="term" value="F:potassium ion transmembrane transporter activity"/>
    <property type="evidence" value="ECO:0007669"/>
    <property type="project" value="InterPro"/>
</dbReference>
<dbReference type="PROSITE" id="PS51202">
    <property type="entry name" value="RCK_C"/>
    <property type="match status" value="2"/>
</dbReference>
<evidence type="ECO:0000256" key="3">
    <source>
        <dbReference type="ARBA" id="ARBA00022538"/>
    </source>
</evidence>
<dbReference type="InterPro" id="IPR050721">
    <property type="entry name" value="Trk_Ktr_HKT_K-transport"/>
</dbReference>
<keyword evidence="6" id="KW-0406">Ion transport</keyword>
<evidence type="ECO:0000256" key="5">
    <source>
        <dbReference type="ARBA" id="ARBA00023027"/>
    </source>
</evidence>
<dbReference type="SUPFAM" id="SSF51735">
    <property type="entry name" value="NAD(P)-binding Rossmann-fold domains"/>
    <property type="match status" value="2"/>
</dbReference>
<dbReference type="PRINTS" id="PR00335">
    <property type="entry name" value="KUPTAKETRKA"/>
</dbReference>
<dbReference type="SUPFAM" id="SSF116726">
    <property type="entry name" value="TrkA C-terminal domain-like"/>
    <property type="match status" value="2"/>
</dbReference>
<evidence type="ECO:0000259" key="8">
    <source>
        <dbReference type="PROSITE" id="PS51202"/>
    </source>
</evidence>
<dbReference type="InterPro" id="IPR036721">
    <property type="entry name" value="RCK_C_sf"/>
</dbReference>
<keyword evidence="2" id="KW-0813">Transport</keyword>
<evidence type="ECO:0008006" key="11">
    <source>
        <dbReference type="Google" id="ProtNLM"/>
    </source>
</evidence>
<dbReference type="InterPro" id="IPR036291">
    <property type="entry name" value="NAD(P)-bd_dom_sf"/>
</dbReference>
<dbReference type="Gene3D" id="3.30.70.1450">
    <property type="entry name" value="Regulator of K+ conductance, C-terminal domain"/>
    <property type="match status" value="2"/>
</dbReference>
<comment type="caution">
    <text evidence="9">The sequence shown here is derived from an EMBL/GenBank/DDBJ whole genome shotgun (WGS) entry which is preliminary data.</text>
</comment>
<feature type="domain" description="RCK N-terminal" evidence="7">
    <location>
        <begin position="1"/>
        <end position="127"/>
    </location>
</feature>
<dbReference type="NCBIfam" id="NF007039">
    <property type="entry name" value="PRK09496.3-2"/>
    <property type="match status" value="1"/>
</dbReference>
<sequence length="456" mass="50896">MRVLIAGAGEVGFRVGRDLVYRGHEVTLVDSNPSSVKRAQTLDAQVFEGNAASAKFLMEEASIKEADLFIGVTGKDVVNLVGCSLAKKMGCSTIARLNDHEIIDLPSDYDHQQLFGVDAFVSPDELSMHRIWQILSRPALTRLEHFSVGKLRILEIRLNDSSPSVGRPLSNIKLPPHCRIALIAREEGVTIPSEQDILMPRDRILILLSEHSELEELSDSLGIPKEITSERNIKRLMIAGTSRIALNLAKQVHEDPRYKDVEVYVTEPDPVLAEKASSELPESVRVLVGSSTDRHFLREEGIRYEDLFVAATDREDWNVLSCLLAKKEGAKRTVALVYQTELEYVVQDTGIDTLINPKRVTVNAIVNRATSTDKIEGMEELEGGEASVREFLIKKNSKNVGIPINKLGVPDKTLIAMVNRDGEALFPDEEFIFNEDDHVLVFTLKGKLPEVEKFFY</sequence>
<dbReference type="InterPro" id="IPR003148">
    <property type="entry name" value="RCK_N"/>
</dbReference>
<dbReference type="PANTHER" id="PTHR43833">
    <property type="entry name" value="POTASSIUM CHANNEL PROTEIN 2-RELATED-RELATED"/>
    <property type="match status" value="1"/>
</dbReference>
<feature type="domain" description="RCK C-terminal" evidence="8">
    <location>
        <begin position="141"/>
        <end position="223"/>
    </location>
</feature>
<gene>
    <name evidence="9" type="ORF">BEU03_01675</name>
</gene>
<evidence type="ECO:0000256" key="1">
    <source>
        <dbReference type="ARBA" id="ARBA00003660"/>
    </source>
</evidence>
<dbReference type="Gene3D" id="3.40.50.720">
    <property type="entry name" value="NAD(P)-binding Rossmann-like Domain"/>
    <property type="match status" value="2"/>
</dbReference>
<dbReference type="PANTHER" id="PTHR43833:SF5">
    <property type="entry name" value="TRK SYSTEM POTASSIUM UPTAKE PROTEIN TRKA"/>
    <property type="match status" value="1"/>
</dbReference>
<protein>
    <recommendedName>
        <fullName evidence="11">Trk system potassium transport protein TrkA</fullName>
    </recommendedName>
</protein>
<organism evidence="9 10">
    <name type="scientific">Marine Group III euryarchaeote CG-Epi6</name>
    <dbReference type="NCBI Taxonomy" id="1889000"/>
    <lineage>
        <taxon>Archaea</taxon>
        <taxon>Methanobacteriati</taxon>
        <taxon>Thermoplasmatota</taxon>
        <taxon>Thermoplasmata</taxon>
        <taxon>Candidatus Thermoprofundales</taxon>
    </lineage>
</organism>
<feature type="domain" description="RCK N-terminal" evidence="7">
    <location>
        <begin position="233"/>
        <end position="355"/>
    </location>
</feature>
<dbReference type="EMBL" id="MIYV01000003">
    <property type="protein sequence ID" value="OIR14457.1"/>
    <property type="molecule type" value="Genomic_DNA"/>
</dbReference>
<dbReference type="Pfam" id="PF02254">
    <property type="entry name" value="TrkA_N"/>
    <property type="match status" value="2"/>
</dbReference>
<name>A0A1J5T0R9_9ARCH</name>
<proteinExistence type="predicted"/>
<dbReference type="InterPro" id="IPR006036">
    <property type="entry name" value="K_uptake_TrkA"/>
</dbReference>
<keyword evidence="5" id="KW-0520">NAD</keyword>
<dbReference type="PROSITE" id="PS51201">
    <property type="entry name" value="RCK_N"/>
    <property type="match status" value="2"/>
</dbReference>
<accession>A0A1J5T0R9</accession>
<evidence type="ECO:0000313" key="9">
    <source>
        <dbReference type="EMBL" id="OIR14457.1"/>
    </source>
</evidence>
<evidence type="ECO:0000259" key="7">
    <source>
        <dbReference type="PROSITE" id="PS51201"/>
    </source>
</evidence>
<dbReference type="GO" id="GO:0005886">
    <property type="term" value="C:plasma membrane"/>
    <property type="evidence" value="ECO:0007669"/>
    <property type="project" value="InterPro"/>
</dbReference>
<keyword evidence="4" id="KW-0630">Potassium</keyword>
<evidence type="ECO:0000313" key="10">
    <source>
        <dbReference type="Proteomes" id="UP000183403"/>
    </source>
</evidence>
<reference evidence="9 10" key="1">
    <citation type="submission" date="2016-08" db="EMBL/GenBank/DDBJ databases">
        <title>New Insights into Marine Group III Euryarchaeota, from dark to light.</title>
        <authorList>
            <person name="Haro-Moreno J.M."/>
            <person name="Rodriguez-Valera F."/>
            <person name="Lopez-Garcia P."/>
            <person name="Moreira D."/>
            <person name="Martin-Cuadrado A.B."/>
        </authorList>
    </citation>
    <scope>NUCLEOTIDE SEQUENCE [LARGE SCALE GENOMIC DNA]</scope>
    <source>
        <strain evidence="9">CG-Epi6</strain>
    </source>
</reference>
<evidence type="ECO:0000256" key="4">
    <source>
        <dbReference type="ARBA" id="ARBA00022958"/>
    </source>
</evidence>
<dbReference type="Pfam" id="PF02080">
    <property type="entry name" value="TrkA_C"/>
    <property type="match status" value="2"/>
</dbReference>
<dbReference type="Proteomes" id="UP000183403">
    <property type="component" value="Unassembled WGS sequence"/>
</dbReference>
<dbReference type="AlphaFoldDB" id="A0A1J5T0R9"/>
<dbReference type="InterPro" id="IPR006037">
    <property type="entry name" value="RCK_C"/>
</dbReference>
<comment type="function">
    <text evidence="1">Part of a potassium transport system.</text>
</comment>
<feature type="domain" description="RCK C-terminal" evidence="8">
    <location>
        <begin position="376"/>
        <end position="456"/>
    </location>
</feature>
<keyword evidence="3" id="KW-0633">Potassium transport</keyword>